<dbReference type="GeneID" id="40101088"/>
<proteinExistence type="predicted"/>
<dbReference type="OrthoDB" id="14391at10239"/>
<gene>
    <name evidence="3" type="primary">50</name>
    <name evidence="3" type="ORF">PBI_KOJI_50</name>
</gene>
<organism evidence="3 4">
    <name type="scientific">Microbacterium phage Koji</name>
    <dbReference type="NCBI Taxonomy" id="2099625"/>
    <lineage>
        <taxon>Viruses</taxon>
        <taxon>Duplodnaviria</taxon>
        <taxon>Heunggongvirae</taxon>
        <taxon>Uroviricota</taxon>
        <taxon>Caudoviricetes</taxon>
        <taxon>Kojivirus</taxon>
        <taxon>Kojivirus koji</taxon>
    </lineage>
</organism>
<feature type="domain" description="DUF2786" evidence="2">
    <location>
        <begin position="12"/>
        <end position="45"/>
    </location>
</feature>
<dbReference type="Pfam" id="PF10979">
    <property type="entry name" value="DUF2786"/>
    <property type="match status" value="1"/>
</dbReference>
<evidence type="ECO:0000313" key="4">
    <source>
        <dbReference type="Proteomes" id="UP000241035"/>
    </source>
</evidence>
<evidence type="ECO:0000259" key="2">
    <source>
        <dbReference type="Pfam" id="PF10979"/>
    </source>
</evidence>
<evidence type="ECO:0000256" key="1">
    <source>
        <dbReference type="SAM" id="MobiDB-lite"/>
    </source>
</evidence>
<evidence type="ECO:0000313" key="3">
    <source>
        <dbReference type="EMBL" id="AVJ49948.1"/>
    </source>
</evidence>
<protein>
    <recommendedName>
        <fullName evidence="2">DUF2786 domain-containing protein</fullName>
    </recommendedName>
</protein>
<feature type="compositionally biased region" description="Low complexity" evidence="1">
    <location>
        <begin position="219"/>
        <end position="230"/>
    </location>
</feature>
<accession>A0A2P1CFF1</accession>
<keyword evidence="4" id="KW-1185">Reference proteome</keyword>
<dbReference type="Proteomes" id="UP000241035">
    <property type="component" value="Segment"/>
</dbReference>
<reference evidence="3 4" key="1">
    <citation type="submission" date="2018-02" db="EMBL/GenBank/DDBJ databases">
        <authorList>
            <person name="Zack K.M."/>
            <person name="Garlena R.A."/>
            <person name="Russell D.A."/>
            <person name="Pope W.H."/>
            <person name="Jacobs-Sera D."/>
            <person name="Hatfull G.F."/>
        </authorList>
    </citation>
    <scope>NUCLEOTIDE SEQUENCE [LARGE SCALE GENOMIC DNA]</scope>
</reference>
<sequence length="245" mass="26620">MADTQDKKLELIAQLLAKAESTTPEEAEALTEHAERLMIKYGIDQARIDAKRAKAGQATEQIVQRKMTFTGTYRREMINLGAAVTRGLGSLRVLQSRNPDRSVSLYIIGYESDVQQAETLILSLQVQSAVAVRAWWAENADAFRGLPSYDQKAARRSFVMGFGNGAGRRIADSRAKMVQEAGTGTELVLVSRDAKVQDFFDGMAKGKARATRRKGSSFAAADGFQAGQQANTGERGVTQGRGISA</sequence>
<dbReference type="InterPro" id="IPR024498">
    <property type="entry name" value="DUF2786"/>
</dbReference>
<name>A0A2P1CFF1_9CAUD</name>
<dbReference type="EMBL" id="MG925345">
    <property type="protein sequence ID" value="AVJ49948.1"/>
    <property type="molecule type" value="Genomic_DNA"/>
</dbReference>
<dbReference type="RefSeq" id="YP_009624249.1">
    <property type="nucleotide sequence ID" value="NC_042118.1"/>
</dbReference>
<feature type="region of interest" description="Disordered" evidence="1">
    <location>
        <begin position="219"/>
        <end position="245"/>
    </location>
</feature>
<dbReference type="KEGG" id="vg:40101088"/>